<dbReference type="EMBL" id="JBGFUD010000777">
    <property type="protein sequence ID" value="MFH4975217.1"/>
    <property type="molecule type" value="Genomic_DNA"/>
</dbReference>
<dbReference type="InterPro" id="IPR011501">
    <property type="entry name" value="Noc3_N"/>
</dbReference>
<accession>A0ABD6EFB3</accession>
<proteinExistence type="inferred from homology"/>
<feature type="compositionally biased region" description="Basic and acidic residues" evidence="8">
    <location>
        <begin position="156"/>
        <end position="170"/>
    </location>
</feature>
<keyword evidence="12" id="KW-1185">Reference proteome</keyword>
<dbReference type="AlphaFoldDB" id="A0ABD6EFB3"/>
<reference evidence="11 12" key="1">
    <citation type="submission" date="2024-08" db="EMBL/GenBank/DDBJ databases">
        <title>Gnathostoma spinigerum genome.</title>
        <authorList>
            <person name="Gonzalez-Bertolin B."/>
            <person name="Monzon S."/>
            <person name="Zaballos A."/>
            <person name="Jimenez P."/>
            <person name="Dekumyoy P."/>
            <person name="Varona S."/>
            <person name="Cuesta I."/>
            <person name="Sumanam S."/>
            <person name="Adisakwattana P."/>
            <person name="Gasser R.B."/>
            <person name="Hernandez-Gonzalez A."/>
            <person name="Young N.D."/>
            <person name="Perteguer M.J."/>
        </authorList>
    </citation>
    <scope>NUCLEOTIDE SEQUENCE [LARGE SCALE GENOMIC DNA]</scope>
    <source>
        <strain evidence="11">AL3</strain>
        <tissue evidence="11">Liver</tissue>
    </source>
</reference>
<dbReference type="PANTHER" id="PTHR14428:SF5">
    <property type="entry name" value="NUCLEOLAR COMPLEX PROTEIN 3 HOMOLOG"/>
    <property type="match status" value="1"/>
</dbReference>
<keyword evidence="4" id="KW-0539">Nucleus</keyword>
<evidence type="ECO:0000256" key="5">
    <source>
        <dbReference type="ARBA" id="ARBA00032701"/>
    </source>
</evidence>
<evidence type="ECO:0000313" key="11">
    <source>
        <dbReference type="EMBL" id="MFH4975217.1"/>
    </source>
</evidence>
<feature type="region of interest" description="Disordered" evidence="8">
    <location>
        <begin position="1"/>
        <end position="34"/>
    </location>
</feature>
<feature type="domain" description="CCAAT-binding factor" evidence="9">
    <location>
        <begin position="530"/>
        <end position="688"/>
    </location>
</feature>
<evidence type="ECO:0000313" key="12">
    <source>
        <dbReference type="Proteomes" id="UP001608902"/>
    </source>
</evidence>
<keyword evidence="3 7" id="KW-0175">Coiled coil</keyword>
<feature type="domain" description="Nucleolar complex-associated protein 3 N-terminal" evidence="10">
    <location>
        <begin position="190"/>
        <end position="286"/>
    </location>
</feature>
<evidence type="ECO:0000259" key="9">
    <source>
        <dbReference type="Pfam" id="PF03914"/>
    </source>
</evidence>
<name>A0ABD6EFB3_9BILA</name>
<dbReference type="InterPro" id="IPR016903">
    <property type="entry name" value="Nucleolar_cplx-assoc_3"/>
</dbReference>
<evidence type="ECO:0000256" key="4">
    <source>
        <dbReference type="ARBA" id="ARBA00023242"/>
    </source>
</evidence>
<dbReference type="PANTHER" id="PTHR14428">
    <property type="entry name" value="NUCLEOLAR COMPLEX PROTEIN 3"/>
    <property type="match status" value="1"/>
</dbReference>
<dbReference type="Pfam" id="PF07540">
    <property type="entry name" value="NOC3p"/>
    <property type="match status" value="1"/>
</dbReference>
<feature type="compositionally biased region" description="Basic residues" evidence="8">
    <location>
        <begin position="1"/>
        <end position="33"/>
    </location>
</feature>
<gene>
    <name evidence="11" type="ORF">AB6A40_001926</name>
</gene>
<dbReference type="InterPro" id="IPR005612">
    <property type="entry name" value="CCAAT-binding_factor"/>
</dbReference>
<protein>
    <recommendedName>
        <fullName evidence="6">NOC3-like protein</fullName>
    </recommendedName>
    <alternativeName>
        <fullName evidence="5">Nucleolar complex-associated protein 3-like protein</fullName>
    </alternativeName>
</protein>
<comment type="subcellular location">
    <subcellularLocation>
        <location evidence="1">Nucleus</location>
        <location evidence="1">Nucleolus</location>
    </subcellularLocation>
</comment>
<comment type="caution">
    <text evidence="11">The sequence shown here is derived from an EMBL/GenBank/DDBJ whole genome shotgun (WGS) entry which is preliminary data.</text>
</comment>
<evidence type="ECO:0000256" key="2">
    <source>
        <dbReference type="ARBA" id="ARBA00007797"/>
    </source>
</evidence>
<sequence length="766" mass="87639">MGRKERKQKKSVKSNKVKKVMQRLQRHRRRGNLKKHEIDAIDRIKAKKKAEPQKRLLNIEEDWKKHCESVMKDESDDDNLPLDMYDTDIDWENSVFAQKKQRLQESDESGPKYHLRHFKSEEIDENMEPLLPLKVGGKLIAQSRKIEEIKEEEPEEAKVSEEEEAQKVDDTSHLSAIDLLRKGEELVHEQRIKISNTVYSILADPQNEMPKLKALVLSLRDKSLIPLVKEATMQLLTASLTQVFIDIVPGYVIRLPTEEELATNLKKETKRLFEYERSLLTNYRKFLEFLEKKVERFISSKRKRTSQPDRDKLGLLSLRCLCKLLVAIPHFNYTTNILDILIRVSTSEVTEVVETCCSAIGTAFSQDTLFRLSAHGSKNIAKVVKDKGTKVPPSLLATFLKLRIKEIDSGKINDDKKEIMNKKQQVFKERASKSRTKFRKQLQKLEADLKEIEAKESVATRSKYATEAMKNVFLTYFRVLKLMSTTSLLAPVLQGLSKFAHLLNVEFFDDIISAMESLVEMKHLSVSDVLHCIHTVFVILSGEGSAINVDPLCFYRSLYRILPCIVFTRSHATLCDRLSLIITAVQLMFVNRSKAVPLERVAAFVKRLLLLSFLLPNKCIVAVLSSCRAIFIAHQRLRTLIDFEETVNNGMYRPDLDDPDCSHALSSSILPELDRLAQNSNKMIALFARHLIKNAPSTGPCHLSPEIGSKKPWEWLECTSGAELCQDSDGERSFFHGEILEFAKKRGVKLTSTNVCQLVCQWLSNG</sequence>
<feature type="coiled-coil region" evidence="7">
    <location>
        <begin position="428"/>
        <end position="462"/>
    </location>
</feature>
<evidence type="ECO:0000256" key="8">
    <source>
        <dbReference type="SAM" id="MobiDB-lite"/>
    </source>
</evidence>
<organism evidence="11 12">
    <name type="scientific">Gnathostoma spinigerum</name>
    <dbReference type="NCBI Taxonomy" id="75299"/>
    <lineage>
        <taxon>Eukaryota</taxon>
        <taxon>Metazoa</taxon>
        <taxon>Ecdysozoa</taxon>
        <taxon>Nematoda</taxon>
        <taxon>Chromadorea</taxon>
        <taxon>Rhabditida</taxon>
        <taxon>Spirurina</taxon>
        <taxon>Gnathostomatomorpha</taxon>
        <taxon>Gnathostomatoidea</taxon>
        <taxon>Gnathostomatidae</taxon>
        <taxon>Gnathostoma</taxon>
    </lineage>
</organism>
<dbReference type="Pfam" id="PF03914">
    <property type="entry name" value="CBF"/>
    <property type="match status" value="1"/>
</dbReference>
<evidence type="ECO:0000256" key="7">
    <source>
        <dbReference type="SAM" id="Coils"/>
    </source>
</evidence>
<comment type="similarity">
    <text evidence="2">Belongs to the CBF/MAK21 family.</text>
</comment>
<dbReference type="Proteomes" id="UP001608902">
    <property type="component" value="Unassembled WGS sequence"/>
</dbReference>
<evidence type="ECO:0000256" key="3">
    <source>
        <dbReference type="ARBA" id="ARBA00023054"/>
    </source>
</evidence>
<evidence type="ECO:0000256" key="1">
    <source>
        <dbReference type="ARBA" id="ARBA00004604"/>
    </source>
</evidence>
<evidence type="ECO:0000259" key="10">
    <source>
        <dbReference type="Pfam" id="PF07540"/>
    </source>
</evidence>
<dbReference type="GO" id="GO:0005730">
    <property type="term" value="C:nucleolus"/>
    <property type="evidence" value="ECO:0007669"/>
    <property type="project" value="UniProtKB-SubCell"/>
</dbReference>
<feature type="region of interest" description="Disordered" evidence="8">
    <location>
        <begin position="150"/>
        <end position="170"/>
    </location>
</feature>
<evidence type="ECO:0000256" key="6">
    <source>
        <dbReference type="ARBA" id="ARBA00032937"/>
    </source>
</evidence>